<evidence type="ECO:0000313" key="2">
    <source>
        <dbReference type="EMBL" id="GAA1392086.1"/>
    </source>
</evidence>
<dbReference type="EMBL" id="BAAAJK010000018">
    <property type="protein sequence ID" value="GAA1392086.1"/>
    <property type="molecule type" value="Genomic_DNA"/>
</dbReference>
<protein>
    <submittedName>
        <fullName evidence="2">Uncharacterized protein</fullName>
    </submittedName>
</protein>
<evidence type="ECO:0000256" key="1">
    <source>
        <dbReference type="SAM" id="MobiDB-lite"/>
    </source>
</evidence>
<organism evidence="2 3">
    <name type="scientific">Pseudonocardia kongjuensis</name>
    <dbReference type="NCBI Taxonomy" id="102227"/>
    <lineage>
        <taxon>Bacteria</taxon>
        <taxon>Bacillati</taxon>
        <taxon>Actinomycetota</taxon>
        <taxon>Actinomycetes</taxon>
        <taxon>Pseudonocardiales</taxon>
        <taxon>Pseudonocardiaceae</taxon>
        <taxon>Pseudonocardia</taxon>
    </lineage>
</organism>
<keyword evidence="3" id="KW-1185">Reference proteome</keyword>
<accession>A0ABN1XWR7</accession>
<reference evidence="2 3" key="1">
    <citation type="journal article" date="2019" name="Int. J. Syst. Evol. Microbiol.">
        <title>The Global Catalogue of Microorganisms (GCM) 10K type strain sequencing project: providing services to taxonomists for standard genome sequencing and annotation.</title>
        <authorList>
            <consortium name="The Broad Institute Genomics Platform"/>
            <consortium name="The Broad Institute Genome Sequencing Center for Infectious Disease"/>
            <person name="Wu L."/>
            <person name="Ma J."/>
        </authorList>
    </citation>
    <scope>NUCLEOTIDE SEQUENCE [LARGE SCALE GENOMIC DNA]</scope>
    <source>
        <strain evidence="2 3">JCM 11896</strain>
    </source>
</reference>
<gene>
    <name evidence="2" type="ORF">GCM10009613_35910</name>
</gene>
<name>A0ABN1XWR7_9PSEU</name>
<dbReference type="Proteomes" id="UP001501414">
    <property type="component" value="Unassembled WGS sequence"/>
</dbReference>
<evidence type="ECO:0000313" key="3">
    <source>
        <dbReference type="Proteomes" id="UP001501414"/>
    </source>
</evidence>
<proteinExistence type="predicted"/>
<feature type="region of interest" description="Disordered" evidence="1">
    <location>
        <begin position="1"/>
        <end position="65"/>
    </location>
</feature>
<comment type="caution">
    <text evidence="2">The sequence shown here is derived from an EMBL/GenBank/DDBJ whole genome shotgun (WGS) entry which is preliminary data.</text>
</comment>
<sequence length="247" mass="27103">MATAPDVARAPSRTDRRGALAKHKTVVVAEELPNDQEPSLGLGRATSVRRTEDQLREPSPGRLVSGMSEARCRIPTAARHLGATASSKRVLVVGALWDSAVMTAVDQALHRVPTRNLRVARAEFGAVWTTAQRQAEADRQHGVAGWYTAGVIVTCLWLADAPHHPAWGRPHPARSPVGDRDISATEDSIEAEYQAAELMPEHQPWLLEQRPGWCEGIRATLRWAWRHDGPPPLDENGEPIAWSATRT</sequence>